<proteinExistence type="predicted"/>
<dbReference type="AlphaFoldDB" id="A0AAV2E868"/>
<protein>
    <submittedName>
        <fullName evidence="2">Uncharacterized protein</fullName>
    </submittedName>
</protein>
<accession>A0AAV2E868</accession>
<reference evidence="2 3" key="1">
    <citation type="submission" date="2024-04" db="EMBL/GenBank/DDBJ databases">
        <authorList>
            <person name="Fracassetti M."/>
        </authorList>
    </citation>
    <scope>NUCLEOTIDE SEQUENCE [LARGE SCALE GENOMIC DNA]</scope>
</reference>
<dbReference type="EMBL" id="OZ034817">
    <property type="protein sequence ID" value="CAL1382080.1"/>
    <property type="molecule type" value="Genomic_DNA"/>
</dbReference>
<feature type="compositionally biased region" description="Basic and acidic residues" evidence="1">
    <location>
        <begin position="89"/>
        <end position="101"/>
    </location>
</feature>
<organism evidence="2 3">
    <name type="scientific">Linum trigynum</name>
    <dbReference type="NCBI Taxonomy" id="586398"/>
    <lineage>
        <taxon>Eukaryota</taxon>
        <taxon>Viridiplantae</taxon>
        <taxon>Streptophyta</taxon>
        <taxon>Embryophyta</taxon>
        <taxon>Tracheophyta</taxon>
        <taxon>Spermatophyta</taxon>
        <taxon>Magnoliopsida</taxon>
        <taxon>eudicotyledons</taxon>
        <taxon>Gunneridae</taxon>
        <taxon>Pentapetalae</taxon>
        <taxon>rosids</taxon>
        <taxon>fabids</taxon>
        <taxon>Malpighiales</taxon>
        <taxon>Linaceae</taxon>
        <taxon>Linum</taxon>
    </lineage>
</organism>
<name>A0AAV2E868_9ROSI</name>
<gene>
    <name evidence="2" type="ORF">LTRI10_LOCUS23423</name>
</gene>
<evidence type="ECO:0000256" key="1">
    <source>
        <dbReference type="SAM" id="MobiDB-lite"/>
    </source>
</evidence>
<evidence type="ECO:0000313" key="3">
    <source>
        <dbReference type="Proteomes" id="UP001497516"/>
    </source>
</evidence>
<dbReference type="Proteomes" id="UP001497516">
    <property type="component" value="Chromosome 4"/>
</dbReference>
<feature type="region of interest" description="Disordered" evidence="1">
    <location>
        <begin position="89"/>
        <end position="133"/>
    </location>
</feature>
<evidence type="ECO:0000313" key="2">
    <source>
        <dbReference type="EMBL" id="CAL1382080.1"/>
    </source>
</evidence>
<keyword evidence="3" id="KW-1185">Reference proteome</keyword>
<sequence>MVRSKSILILGDGEEQVNFVLIIRLTMKNVKEVESNGVFVIGGVPSEANPTSAPCFVGNVKQEPKAGTKLEVKQKKAWRDKMNRALALRNEKGKEKAKAKGLEVNSFEDEIGGDDPRTGIVTDPLSEASCSQS</sequence>